<dbReference type="Proteomes" id="UP000192491">
    <property type="component" value="Unassembled WGS sequence"/>
</dbReference>
<proteinExistence type="predicted"/>
<organism evidence="2 3">
    <name type="scientific">Thiothrix lacustris</name>
    <dbReference type="NCBI Taxonomy" id="525917"/>
    <lineage>
        <taxon>Bacteria</taxon>
        <taxon>Pseudomonadati</taxon>
        <taxon>Pseudomonadota</taxon>
        <taxon>Gammaproteobacteria</taxon>
        <taxon>Thiotrichales</taxon>
        <taxon>Thiotrichaceae</taxon>
        <taxon>Thiothrix</taxon>
    </lineage>
</organism>
<comment type="caution">
    <text evidence="2">The sequence shown here is derived from an EMBL/GenBank/DDBJ whole genome shotgun (WGS) entry which is preliminary data.</text>
</comment>
<evidence type="ECO:0000256" key="1">
    <source>
        <dbReference type="SAM" id="MobiDB-lite"/>
    </source>
</evidence>
<feature type="compositionally biased region" description="Low complexity" evidence="1">
    <location>
        <begin position="9"/>
        <end position="21"/>
    </location>
</feature>
<sequence>MTGNKKKAAAGLDALKHLATPPTSPTPPQPVAPEANGKPDKVVFSLHLPEAAHAKLRELSFHERQSMTKLILEGVDLLFAKRGISPIAELHKDVIK</sequence>
<reference evidence="2 3" key="1">
    <citation type="submission" date="2017-01" db="EMBL/GenBank/DDBJ databases">
        <title>Novel large sulfur bacteria in the metagenomes of groundwater-fed chemosynthetic microbial mats in the Lake Huron basin.</title>
        <authorList>
            <person name="Sharrar A.M."/>
            <person name="Flood B.E."/>
            <person name="Bailey J.V."/>
            <person name="Jones D.S."/>
            <person name="Biddanda B."/>
            <person name="Ruberg S.A."/>
            <person name="Marcus D.N."/>
            <person name="Dick G.J."/>
        </authorList>
    </citation>
    <scope>NUCLEOTIDE SEQUENCE [LARGE SCALE GENOMIC DNA]</scope>
    <source>
        <strain evidence="2">A8</strain>
    </source>
</reference>
<protein>
    <submittedName>
        <fullName evidence="2">Uncharacterized protein</fullName>
    </submittedName>
</protein>
<gene>
    <name evidence="2" type="ORF">BWK73_22850</name>
</gene>
<feature type="compositionally biased region" description="Pro residues" evidence="1">
    <location>
        <begin position="22"/>
        <end position="31"/>
    </location>
</feature>
<evidence type="ECO:0000313" key="2">
    <source>
        <dbReference type="EMBL" id="OQX09453.1"/>
    </source>
</evidence>
<evidence type="ECO:0000313" key="3">
    <source>
        <dbReference type="Proteomes" id="UP000192491"/>
    </source>
</evidence>
<accession>A0A1Y1QMQ1</accession>
<feature type="region of interest" description="Disordered" evidence="1">
    <location>
        <begin position="1"/>
        <end position="38"/>
    </location>
</feature>
<name>A0A1Y1QMQ1_9GAMM</name>
<dbReference type="AlphaFoldDB" id="A0A1Y1QMQ1"/>
<dbReference type="EMBL" id="MTEJ01000142">
    <property type="protein sequence ID" value="OQX09453.1"/>
    <property type="molecule type" value="Genomic_DNA"/>
</dbReference>